<dbReference type="SMART" id="SM00186">
    <property type="entry name" value="FBG"/>
    <property type="match status" value="1"/>
</dbReference>
<dbReference type="InterPro" id="IPR014716">
    <property type="entry name" value="Fibrinogen_a/b/g_C_1"/>
</dbReference>
<dbReference type="HOGENOM" id="CLU_038628_8_0_1"/>
<name>K1PLR5_MAGGI</name>
<proteinExistence type="predicted"/>
<organism evidence="1">
    <name type="scientific">Magallana gigas</name>
    <name type="common">Pacific oyster</name>
    <name type="synonym">Crassostrea gigas</name>
    <dbReference type="NCBI Taxonomy" id="29159"/>
    <lineage>
        <taxon>Eukaryota</taxon>
        <taxon>Metazoa</taxon>
        <taxon>Spiralia</taxon>
        <taxon>Lophotrochozoa</taxon>
        <taxon>Mollusca</taxon>
        <taxon>Bivalvia</taxon>
        <taxon>Autobranchia</taxon>
        <taxon>Pteriomorphia</taxon>
        <taxon>Ostreida</taxon>
        <taxon>Ostreoidea</taxon>
        <taxon>Ostreidae</taxon>
        <taxon>Magallana</taxon>
    </lineage>
</organism>
<dbReference type="EMBL" id="JH818900">
    <property type="protein sequence ID" value="EKC19769.1"/>
    <property type="molecule type" value="Genomic_DNA"/>
</dbReference>
<dbReference type="SUPFAM" id="SSF56496">
    <property type="entry name" value="Fibrinogen C-terminal domain-like"/>
    <property type="match status" value="1"/>
</dbReference>
<dbReference type="InterPro" id="IPR050373">
    <property type="entry name" value="Fibrinogen_C-term_domain"/>
</dbReference>
<dbReference type="Pfam" id="PF00147">
    <property type="entry name" value="Fibrinogen_C"/>
    <property type="match status" value="1"/>
</dbReference>
<evidence type="ECO:0000313" key="1">
    <source>
        <dbReference type="EMBL" id="EKC19769.1"/>
    </source>
</evidence>
<dbReference type="AlphaFoldDB" id="K1PLR5"/>
<sequence length="227" mass="26855">MKRTLILECSAACRSEERCVGLDICDGRICRLWNSTNYQSNLSNTSNELCRRYMKVIQRRFDGSVDFYRNWDEYENGFGSPQSELWLGNQYIHELTTNGYTVLRIELTSFDGETRHVEYDFSIENKTNNYRLHISERSMSGIDSLERSDLAFFCTFDNDNDNWNAAHCADMSEKASGWWHSKTSWCTDGNLNGIYSDQHRNYKQGIYWFEWNGHWTLKETKMMLRKP</sequence>
<gene>
    <name evidence="1" type="ORF">CGI_10007602</name>
</gene>
<accession>K1PLR5</accession>
<dbReference type="Gene3D" id="3.90.215.10">
    <property type="entry name" value="Gamma Fibrinogen, chain A, domain 1"/>
    <property type="match status" value="1"/>
</dbReference>
<dbReference type="GO" id="GO:0005615">
    <property type="term" value="C:extracellular space"/>
    <property type="evidence" value="ECO:0007669"/>
    <property type="project" value="TreeGrafter"/>
</dbReference>
<reference evidence="1" key="1">
    <citation type="journal article" date="2012" name="Nature">
        <title>The oyster genome reveals stress adaptation and complexity of shell formation.</title>
        <authorList>
            <person name="Zhang G."/>
            <person name="Fang X."/>
            <person name="Guo X."/>
            <person name="Li L."/>
            <person name="Luo R."/>
            <person name="Xu F."/>
            <person name="Yang P."/>
            <person name="Zhang L."/>
            <person name="Wang X."/>
            <person name="Qi H."/>
            <person name="Xiong Z."/>
            <person name="Que H."/>
            <person name="Xie Y."/>
            <person name="Holland P.W."/>
            <person name="Paps J."/>
            <person name="Zhu Y."/>
            <person name="Wu F."/>
            <person name="Chen Y."/>
            <person name="Wang J."/>
            <person name="Peng C."/>
            <person name="Meng J."/>
            <person name="Yang L."/>
            <person name="Liu J."/>
            <person name="Wen B."/>
            <person name="Zhang N."/>
            <person name="Huang Z."/>
            <person name="Zhu Q."/>
            <person name="Feng Y."/>
            <person name="Mount A."/>
            <person name="Hedgecock D."/>
            <person name="Xu Z."/>
            <person name="Liu Y."/>
            <person name="Domazet-Loso T."/>
            <person name="Du Y."/>
            <person name="Sun X."/>
            <person name="Zhang S."/>
            <person name="Liu B."/>
            <person name="Cheng P."/>
            <person name="Jiang X."/>
            <person name="Li J."/>
            <person name="Fan D."/>
            <person name="Wang W."/>
            <person name="Fu W."/>
            <person name="Wang T."/>
            <person name="Wang B."/>
            <person name="Zhang J."/>
            <person name="Peng Z."/>
            <person name="Li Y."/>
            <person name="Li N."/>
            <person name="Wang J."/>
            <person name="Chen M."/>
            <person name="He Y."/>
            <person name="Tan F."/>
            <person name="Song X."/>
            <person name="Zheng Q."/>
            <person name="Huang R."/>
            <person name="Yang H."/>
            <person name="Du X."/>
            <person name="Chen L."/>
            <person name="Yang M."/>
            <person name="Gaffney P.M."/>
            <person name="Wang S."/>
            <person name="Luo L."/>
            <person name="She Z."/>
            <person name="Ming Y."/>
            <person name="Huang W."/>
            <person name="Zhang S."/>
            <person name="Huang B."/>
            <person name="Zhang Y."/>
            <person name="Qu T."/>
            <person name="Ni P."/>
            <person name="Miao G."/>
            <person name="Wang J."/>
            <person name="Wang Q."/>
            <person name="Steinberg C.E."/>
            <person name="Wang H."/>
            <person name="Li N."/>
            <person name="Qian L."/>
            <person name="Zhang G."/>
            <person name="Li Y."/>
            <person name="Yang H."/>
            <person name="Liu X."/>
            <person name="Wang J."/>
            <person name="Yin Y."/>
            <person name="Wang J."/>
        </authorList>
    </citation>
    <scope>NUCLEOTIDE SEQUENCE [LARGE SCALE GENOMIC DNA]</scope>
    <source>
        <strain evidence="1">05x7-T-G4-1.051#20</strain>
    </source>
</reference>
<dbReference type="PANTHER" id="PTHR19143:SF327">
    <property type="entry name" value="FI21813P1-RELATED"/>
    <property type="match status" value="1"/>
</dbReference>
<dbReference type="InterPro" id="IPR002181">
    <property type="entry name" value="Fibrinogen_a/b/g_C_dom"/>
</dbReference>
<dbReference type="InterPro" id="IPR036056">
    <property type="entry name" value="Fibrinogen-like_C"/>
</dbReference>
<dbReference type="InParanoid" id="K1PLR5"/>
<dbReference type="PROSITE" id="PS51406">
    <property type="entry name" value="FIBRINOGEN_C_2"/>
    <property type="match status" value="1"/>
</dbReference>
<protein>
    <submittedName>
        <fullName evidence="1">Fibroleukin</fullName>
    </submittedName>
</protein>
<dbReference type="PANTHER" id="PTHR19143">
    <property type="entry name" value="FIBRINOGEN/TENASCIN/ANGIOPOEITIN"/>
    <property type="match status" value="1"/>
</dbReference>